<dbReference type="InterPro" id="IPR007742">
    <property type="entry name" value="NosD_dom"/>
</dbReference>
<evidence type="ECO:0000313" key="4">
    <source>
        <dbReference type="Proteomes" id="UP000655287"/>
    </source>
</evidence>
<dbReference type="AlphaFoldDB" id="A0A919R541"/>
<sequence length="455" mass="48251">MTPNLWRPGRLLPPVLVLMAVPAAVPALPPGGTALPVVAAAPLDRAAASVRLPAPARTGSGRVFYLDAREGDDDAPGTSPGAAWRTLERANAARLRPGDTVLLRRGGRWKGTLRLRADGTRARPLTAGAYGHGPRPTVTGRRGDCVVVSGSHWRVRGLRASDCGWSGFRVQGRHNDLADVYADRNVAGVWVTPRGRHNSVRDSRIVGNDRMSVNDGRPDNDSGAFGVLLNGDDNRVIGNLIAGSYAPSRDYVADGAAVEIYGGDRNVIAHNIARDNETFTELGHRRGDTATGNLFAGNVVTSGRRRGSFLVTRGPGHQVGPVLGTVVVNNSVYLPARRTIGVACSDGCSRRILVMRNNVIKVGGVAAYEDGRGIDDAGGVYAGRIGRFRLGHRSVRRDPRFVGPLDLRVRAGSPAIGGGVRLGPAWYGGLGLAYDLTGRAIPRFGHPDAGAYQHR</sequence>
<feature type="signal peptide" evidence="1">
    <location>
        <begin position="1"/>
        <end position="27"/>
    </location>
</feature>
<proteinExistence type="predicted"/>
<dbReference type="SUPFAM" id="SSF51126">
    <property type="entry name" value="Pectin lyase-like"/>
    <property type="match status" value="1"/>
</dbReference>
<evidence type="ECO:0000259" key="2">
    <source>
        <dbReference type="Pfam" id="PF05048"/>
    </source>
</evidence>
<organism evidence="3 4">
    <name type="scientific">Sphaerisporangium rufum</name>
    <dbReference type="NCBI Taxonomy" id="1381558"/>
    <lineage>
        <taxon>Bacteria</taxon>
        <taxon>Bacillati</taxon>
        <taxon>Actinomycetota</taxon>
        <taxon>Actinomycetes</taxon>
        <taxon>Streptosporangiales</taxon>
        <taxon>Streptosporangiaceae</taxon>
        <taxon>Sphaerisporangium</taxon>
    </lineage>
</organism>
<keyword evidence="1" id="KW-0732">Signal</keyword>
<feature type="domain" description="Periplasmic copper-binding protein NosD beta helix" evidence="2">
    <location>
        <begin position="146"/>
        <end position="300"/>
    </location>
</feature>
<dbReference type="Pfam" id="PF05048">
    <property type="entry name" value="NosD"/>
    <property type="match status" value="1"/>
</dbReference>
<evidence type="ECO:0000313" key="3">
    <source>
        <dbReference type="EMBL" id="GII77257.1"/>
    </source>
</evidence>
<reference evidence="3" key="1">
    <citation type="submission" date="2021-01" db="EMBL/GenBank/DDBJ databases">
        <title>Whole genome shotgun sequence of Sphaerisporangium rufum NBRC 109079.</title>
        <authorList>
            <person name="Komaki H."/>
            <person name="Tamura T."/>
        </authorList>
    </citation>
    <scope>NUCLEOTIDE SEQUENCE</scope>
    <source>
        <strain evidence="3">NBRC 109079</strain>
    </source>
</reference>
<feature type="chain" id="PRO_5039422340" evidence="1">
    <location>
        <begin position="28"/>
        <end position="455"/>
    </location>
</feature>
<keyword evidence="4" id="KW-1185">Reference proteome</keyword>
<dbReference type="InterPro" id="IPR011050">
    <property type="entry name" value="Pectin_lyase_fold/virulence"/>
</dbReference>
<accession>A0A919R541</accession>
<comment type="caution">
    <text evidence="3">The sequence shown here is derived from an EMBL/GenBank/DDBJ whole genome shotgun (WGS) entry which is preliminary data.</text>
</comment>
<dbReference type="Proteomes" id="UP000655287">
    <property type="component" value="Unassembled WGS sequence"/>
</dbReference>
<protein>
    <submittedName>
        <fullName evidence="3">Hemolysin</fullName>
    </submittedName>
</protein>
<name>A0A919R541_9ACTN</name>
<evidence type="ECO:0000256" key="1">
    <source>
        <dbReference type="SAM" id="SignalP"/>
    </source>
</evidence>
<dbReference type="InterPro" id="IPR012334">
    <property type="entry name" value="Pectin_lyas_fold"/>
</dbReference>
<dbReference type="EMBL" id="BOOU01000033">
    <property type="protein sequence ID" value="GII77257.1"/>
    <property type="molecule type" value="Genomic_DNA"/>
</dbReference>
<dbReference type="Gene3D" id="2.160.20.10">
    <property type="entry name" value="Single-stranded right-handed beta-helix, Pectin lyase-like"/>
    <property type="match status" value="1"/>
</dbReference>
<gene>
    <name evidence="3" type="ORF">Sru01_22390</name>
</gene>